<keyword evidence="1" id="KW-0732">Signal</keyword>
<organism evidence="2">
    <name type="scientific">Rheinheimera sp. BAL341</name>
    <dbReference type="NCBI Taxonomy" id="1708203"/>
    <lineage>
        <taxon>Bacteria</taxon>
        <taxon>Pseudomonadati</taxon>
        <taxon>Pseudomonadota</taxon>
        <taxon>Gammaproteobacteria</taxon>
        <taxon>Chromatiales</taxon>
        <taxon>Chromatiaceae</taxon>
        <taxon>Rheinheimera</taxon>
    </lineage>
</organism>
<reference evidence="2" key="1">
    <citation type="submission" date="2019-04" db="EMBL/GenBank/DDBJ databases">
        <authorList>
            <person name="Brambilla D."/>
        </authorList>
    </citation>
    <scope>NUCLEOTIDE SEQUENCE</scope>
    <source>
        <strain evidence="2">BAL1</strain>
    </source>
</reference>
<dbReference type="EMBL" id="CAAJGR010000119">
    <property type="protein sequence ID" value="VHO05137.1"/>
    <property type="molecule type" value="Genomic_DNA"/>
</dbReference>
<name>A0A486XUF6_9GAMM</name>
<dbReference type="AlphaFoldDB" id="A0A486XUF6"/>
<evidence type="ECO:0008006" key="3">
    <source>
        <dbReference type="Google" id="ProtNLM"/>
    </source>
</evidence>
<evidence type="ECO:0000313" key="2">
    <source>
        <dbReference type="EMBL" id="VHO05137.1"/>
    </source>
</evidence>
<feature type="chain" id="PRO_5019775748" description="Orphan protein" evidence="1">
    <location>
        <begin position="24"/>
        <end position="92"/>
    </location>
</feature>
<sequence>MKTLTALTLTTVLTLGITAPAQANTNNLTENLTNIVSLQLTELSANIKQQAQSALERTVAELFFADGAEQAQQNLDKVTADVSAQQANTAKE</sequence>
<feature type="signal peptide" evidence="1">
    <location>
        <begin position="1"/>
        <end position="23"/>
    </location>
</feature>
<proteinExistence type="predicted"/>
<gene>
    <name evidence="2" type="ORF">BAL341_2343</name>
</gene>
<evidence type="ECO:0000256" key="1">
    <source>
        <dbReference type="SAM" id="SignalP"/>
    </source>
</evidence>
<protein>
    <recommendedName>
        <fullName evidence="3">Orphan protein</fullName>
    </recommendedName>
</protein>
<accession>A0A486XUF6</accession>